<dbReference type="EMBL" id="AODF01000006">
    <property type="protein sequence ID" value="EUJ33263.1"/>
    <property type="molecule type" value="Genomic_DNA"/>
</dbReference>
<dbReference type="EC" id="2.7.1.24" evidence="3 4"/>
<dbReference type="Pfam" id="PF01121">
    <property type="entry name" value="CoaE"/>
    <property type="match status" value="1"/>
</dbReference>
<evidence type="ECO:0000256" key="1">
    <source>
        <dbReference type="ARBA" id="ARBA00022741"/>
    </source>
</evidence>
<keyword evidence="2 3" id="KW-0067">ATP-binding</keyword>
<reference evidence="5 6" key="1">
    <citation type="journal article" date="2014" name="Int. J. Syst. Evol. Microbiol.">
        <title>Listeria floridensis sp. nov., Listeria aquatica sp. nov., Listeria cornellensis sp. nov., Listeria riparia sp. nov. and Listeria grandensis sp. nov., from agricultural and natural environments.</title>
        <authorList>
            <person name="den Bakker H.C."/>
            <person name="Warchocki S."/>
            <person name="Wright E.M."/>
            <person name="Allred A.F."/>
            <person name="Ahlstrom C."/>
            <person name="Manuel C.S."/>
            <person name="Stasiewicz M.J."/>
            <person name="Burrell A."/>
            <person name="Roof S."/>
            <person name="Strawn L."/>
            <person name="Fortes E.D."/>
            <person name="Nightingale K.K."/>
            <person name="Kephart D."/>
            <person name="Wiedmann M."/>
        </authorList>
    </citation>
    <scope>NUCLEOTIDE SEQUENCE [LARGE SCALE GENOMIC DNA]</scope>
    <source>
        <strain evidence="5 6">FSL S10-1187</strain>
    </source>
</reference>
<proteinExistence type="inferred from homology"/>
<dbReference type="PANTHER" id="PTHR10695">
    <property type="entry name" value="DEPHOSPHO-COA KINASE-RELATED"/>
    <property type="match status" value="1"/>
</dbReference>
<dbReference type="Proteomes" id="UP000019249">
    <property type="component" value="Unassembled WGS sequence"/>
</dbReference>
<keyword evidence="3" id="KW-0963">Cytoplasm</keyword>
<comment type="similarity">
    <text evidence="3">Belongs to the CoaE family.</text>
</comment>
<dbReference type="PANTHER" id="PTHR10695:SF46">
    <property type="entry name" value="BIFUNCTIONAL COENZYME A SYNTHASE-RELATED"/>
    <property type="match status" value="1"/>
</dbReference>
<dbReference type="Gene3D" id="3.40.50.300">
    <property type="entry name" value="P-loop containing nucleotide triphosphate hydrolases"/>
    <property type="match status" value="1"/>
</dbReference>
<comment type="subcellular location">
    <subcellularLocation>
        <location evidence="3">Cytoplasm</location>
    </subcellularLocation>
</comment>
<evidence type="ECO:0000256" key="4">
    <source>
        <dbReference type="NCBIfam" id="TIGR00152"/>
    </source>
</evidence>
<evidence type="ECO:0000313" key="5">
    <source>
        <dbReference type="EMBL" id="EUJ33263.1"/>
    </source>
</evidence>
<dbReference type="CDD" id="cd02022">
    <property type="entry name" value="DPCK"/>
    <property type="match status" value="1"/>
</dbReference>
<keyword evidence="3" id="KW-0173">Coenzyme A biosynthesis</keyword>
<keyword evidence="6" id="KW-1185">Reference proteome</keyword>
<comment type="pathway">
    <text evidence="3">Cofactor biosynthesis; coenzyme A biosynthesis; CoA from (R)-pantothenate: step 5/5.</text>
</comment>
<dbReference type="InterPro" id="IPR027417">
    <property type="entry name" value="P-loop_NTPase"/>
</dbReference>
<sequence length="209" mass="23290">MGFTLGLTGSIATGKSTVSKMLSDAGIPIIDADVSARRAVEKGTDGLASIVDFFGSDILLPDGQLDRAKLGSIVFMNEDKREQLNRIVHPFVQQDMLNERKKCFEAGEMMVVFDIPLLFESELANMVDEVLVVWTTEEVELERLMARNNLTKAEALARIQSQIGISKKKAWADFLIDNNGTKEETKRQVDQLLQELSRRGIMKRNNGGE</sequence>
<comment type="function">
    <text evidence="3">Catalyzes the phosphorylation of the 3'-hydroxyl group of dephosphocoenzyme A to form coenzyme A.</text>
</comment>
<organism evidence="5 6">
    <name type="scientific">Listeria floridensis FSL S10-1187</name>
    <dbReference type="NCBI Taxonomy" id="1265817"/>
    <lineage>
        <taxon>Bacteria</taxon>
        <taxon>Bacillati</taxon>
        <taxon>Bacillota</taxon>
        <taxon>Bacilli</taxon>
        <taxon>Bacillales</taxon>
        <taxon>Listeriaceae</taxon>
        <taxon>Listeria</taxon>
    </lineage>
</organism>
<dbReference type="RefSeq" id="WP_036096424.1">
    <property type="nucleotide sequence ID" value="NZ_AODF01000006.1"/>
</dbReference>
<name>A0ABN0RHD7_9LIST</name>
<comment type="caution">
    <text evidence="5">The sequence shown here is derived from an EMBL/GenBank/DDBJ whole genome shotgun (WGS) entry which is preliminary data.</text>
</comment>
<keyword evidence="3 5" id="KW-0418">Kinase</keyword>
<dbReference type="NCBIfam" id="TIGR00152">
    <property type="entry name" value="dephospho-CoA kinase"/>
    <property type="match status" value="1"/>
</dbReference>
<dbReference type="PROSITE" id="PS51219">
    <property type="entry name" value="DPCK"/>
    <property type="match status" value="1"/>
</dbReference>
<evidence type="ECO:0000313" key="6">
    <source>
        <dbReference type="Proteomes" id="UP000019249"/>
    </source>
</evidence>
<keyword evidence="3 5" id="KW-0808">Transferase</keyword>
<gene>
    <name evidence="3 5" type="primary">coaE</name>
    <name evidence="5" type="ORF">MFLO_03965</name>
</gene>
<dbReference type="InterPro" id="IPR001977">
    <property type="entry name" value="Depp_CoAkinase"/>
</dbReference>
<dbReference type="GO" id="GO:0004140">
    <property type="term" value="F:dephospho-CoA kinase activity"/>
    <property type="evidence" value="ECO:0007669"/>
    <property type="project" value="UniProtKB-EC"/>
</dbReference>
<evidence type="ECO:0000256" key="3">
    <source>
        <dbReference type="HAMAP-Rule" id="MF_00376"/>
    </source>
</evidence>
<protein>
    <recommendedName>
        <fullName evidence="3 4">Dephospho-CoA kinase</fullName>
        <ecNumber evidence="3 4">2.7.1.24</ecNumber>
    </recommendedName>
    <alternativeName>
        <fullName evidence="3">Dephosphocoenzyme A kinase</fullName>
    </alternativeName>
</protein>
<comment type="catalytic activity">
    <reaction evidence="3">
        <text>3'-dephospho-CoA + ATP = ADP + CoA + H(+)</text>
        <dbReference type="Rhea" id="RHEA:18245"/>
        <dbReference type="ChEBI" id="CHEBI:15378"/>
        <dbReference type="ChEBI" id="CHEBI:30616"/>
        <dbReference type="ChEBI" id="CHEBI:57287"/>
        <dbReference type="ChEBI" id="CHEBI:57328"/>
        <dbReference type="ChEBI" id="CHEBI:456216"/>
        <dbReference type="EC" id="2.7.1.24"/>
    </reaction>
</comment>
<dbReference type="HAMAP" id="MF_00376">
    <property type="entry name" value="Dephospho_CoA_kinase"/>
    <property type="match status" value="1"/>
</dbReference>
<accession>A0ABN0RHD7</accession>
<keyword evidence="1 3" id="KW-0547">Nucleotide-binding</keyword>
<evidence type="ECO:0000256" key="2">
    <source>
        <dbReference type="ARBA" id="ARBA00022840"/>
    </source>
</evidence>
<dbReference type="SUPFAM" id="SSF52540">
    <property type="entry name" value="P-loop containing nucleoside triphosphate hydrolases"/>
    <property type="match status" value="1"/>
</dbReference>
<feature type="binding site" evidence="3">
    <location>
        <begin position="12"/>
        <end position="17"/>
    </location>
    <ligand>
        <name>ATP</name>
        <dbReference type="ChEBI" id="CHEBI:30616"/>
    </ligand>
</feature>